<dbReference type="Proteomes" id="UP000656319">
    <property type="component" value="Unassembled WGS sequence"/>
</dbReference>
<evidence type="ECO:0000256" key="5">
    <source>
        <dbReference type="ARBA" id="ARBA00023163"/>
    </source>
</evidence>
<dbReference type="PROSITE" id="PS50110">
    <property type="entry name" value="RESPONSE_REGULATORY"/>
    <property type="match status" value="1"/>
</dbReference>
<dbReference type="Gene3D" id="3.40.50.2300">
    <property type="match status" value="1"/>
</dbReference>
<keyword evidence="2" id="KW-0902">Two-component regulatory system</keyword>
<feature type="modified residue" description="4-aspartylphosphate" evidence="6">
    <location>
        <position position="53"/>
    </location>
</feature>
<evidence type="ECO:0000256" key="4">
    <source>
        <dbReference type="ARBA" id="ARBA00023125"/>
    </source>
</evidence>
<dbReference type="PANTHER" id="PTHR48111:SF4">
    <property type="entry name" value="DNA-BINDING DUAL TRANSCRIPTIONAL REGULATOR OMPR"/>
    <property type="match status" value="1"/>
</dbReference>
<dbReference type="InterPro" id="IPR016032">
    <property type="entry name" value="Sig_transdc_resp-reg_C-effctor"/>
</dbReference>
<dbReference type="Pfam" id="PF00072">
    <property type="entry name" value="Response_reg"/>
    <property type="match status" value="1"/>
</dbReference>
<dbReference type="InterPro" id="IPR011006">
    <property type="entry name" value="CheY-like_superfamily"/>
</dbReference>
<dbReference type="CDD" id="cd00383">
    <property type="entry name" value="trans_reg_C"/>
    <property type="match status" value="1"/>
</dbReference>
<feature type="DNA-binding region" description="OmpR/PhoB-type" evidence="7">
    <location>
        <begin position="132"/>
        <end position="231"/>
    </location>
</feature>
<sequence length="263" mass="29129">MSPHVLIVDDDPVVRDLLSGFLRANGFEASVLHDGTHLGARLERERPSVVVLDVMMPRTDGLRALAALRAQGDDIPVIFASARGEVGDRIAGLALGADDYVAKPFDPQELLLRIQTVLRRRGNGPASAPVARERYRFGAFELDFMARTLERDGKRVTLRSSEFVLLKIFTEHPYRVLSRVLIHDLLHADGLAFHERSLDVPVWRLRRVIEDNPAQPRYVQTLRGKGYVFVPQSGVGIEGDIEGPTANLTANLTADDSGHRTNA</sequence>
<evidence type="ECO:0000256" key="1">
    <source>
        <dbReference type="ARBA" id="ARBA00022553"/>
    </source>
</evidence>
<dbReference type="CDD" id="cd17574">
    <property type="entry name" value="REC_OmpR"/>
    <property type="match status" value="1"/>
</dbReference>
<accession>A0ABN7HSW1</accession>
<keyword evidence="1 6" id="KW-0597">Phosphoprotein</keyword>
<dbReference type="InterPro" id="IPR001867">
    <property type="entry name" value="OmpR/PhoB-type_DNA-bd"/>
</dbReference>
<dbReference type="Pfam" id="PF00486">
    <property type="entry name" value="Trans_reg_C"/>
    <property type="match status" value="1"/>
</dbReference>
<dbReference type="SMART" id="SM00448">
    <property type="entry name" value="REC"/>
    <property type="match status" value="1"/>
</dbReference>
<reference evidence="10 11" key="1">
    <citation type="submission" date="2020-10" db="EMBL/GenBank/DDBJ databases">
        <authorList>
            <person name="Peeters C."/>
        </authorList>
    </citation>
    <scope>NUCLEOTIDE SEQUENCE [LARGE SCALE GENOMIC DNA]</scope>
    <source>
        <strain evidence="10 11">LMG 27952</strain>
    </source>
</reference>
<gene>
    <name evidence="10" type="primary">ompR_3</name>
    <name evidence="10" type="ORF">LMG27952_02772</name>
</gene>
<dbReference type="InterPro" id="IPR036388">
    <property type="entry name" value="WH-like_DNA-bd_sf"/>
</dbReference>
<dbReference type="PANTHER" id="PTHR48111">
    <property type="entry name" value="REGULATOR OF RPOS"/>
    <property type="match status" value="1"/>
</dbReference>
<evidence type="ECO:0000256" key="6">
    <source>
        <dbReference type="PROSITE-ProRule" id="PRU00169"/>
    </source>
</evidence>
<dbReference type="PROSITE" id="PS51755">
    <property type="entry name" value="OMPR_PHOB"/>
    <property type="match status" value="1"/>
</dbReference>
<feature type="domain" description="OmpR/PhoB-type" evidence="9">
    <location>
        <begin position="132"/>
        <end position="231"/>
    </location>
</feature>
<evidence type="ECO:0000259" key="8">
    <source>
        <dbReference type="PROSITE" id="PS50110"/>
    </source>
</evidence>
<keyword evidence="11" id="KW-1185">Reference proteome</keyword>
<keyword evidence="3" id="KW-0805">Transcription regulation</keyword>
<dbReference type="RefSeq" id="WP_201696493.1">
    <property type="nucleotide sequence ID" value="NZ_CAJHCQ010000006.1"/>
</dbReference>
<proteinExistence type="predicted"/>
<dbReference type="SUPFAM" id="SSF52172">
    <property type="entry name" value="CheY-like"/>
    <property type="match status" value="1"/>
</dbReference>
<evidence type="ECO:0000256" key="3">
    <source>
        <dbReference type="ARBA" id="ARBA00023015"/>
    </source>
</evidence>
<protein>
    <submittedName>
        <fullName evidence="10">Transcriptional regulatory protein OmpR</fullName>
    </submittedName>
</protein>
<comment type="caution">
    <text evidence="10">The sequence shown here is derived from an EMBL/GenBank/DDBJ whole genome shotgun (WGS) entry which is preliminary data.</text>
</comment>
<organism evidence="10 11">
    <name type="scientific">Paraburkholderia hiiakae</name>
    <dbReference type="NCBI Taxonomy" id="1081782"/>
    <lineage>
        <taxon>Bacteria</taxon>
        <taxon>Pseudomonadati</taxon>
        <taxon>Pseudomonadota</taxon>
        <taxon>Betaproteobacteria</taxon>
        <taxon>Burkholderiales</taxon>
        <taxon>Burkholderiaceae</taxon>
        <taxon>Paraburkholderia</taxon>
    </lineage>
</organism>
<keyword evidence="4 7" id="KW-0238">DNA-binding</keyword>
<evidence type="ECO:0000256" key="2">
    <source>
        <dbReference type="ARBA" id="ARBA00023012"/>
    </source>
</evidence>
<dbReference type="Gene3D" id="6.10.250.690">
    <property type="match status" value="1"/>
</dbReference>
<name>A0ABN7HSW1_9BURK</name>
<keyword evidence="5" id="KW-0804">Transcription</keyword>
<evidence type="ECO:0000259" key="9">
    <source>
        <dbReference type="PROSITE" id="PS51755"/>
    </source>
</evidence>
<dbReference type="InterPro" id="IPR039420">
    <property type="entry name" value="WalR-like"/>
</dbReference>
<dbReference type="SMART" id="SM00862">
    <property type="entry name" value="Trans_reg_C"/>
    <property type="match status" value="1"/>
</dbReference>
<dbReference type="Gene3D" id="1.10.10.10">
    <property type="entry name" value="Winged helix-like DNA-binding domain superfamily/Winged helix DNA-binding domain"/>
    <property type="match status" value="1"/>
</dbReference>
<dbReference type="EMBL" id="CAJHCQ010000006">
    <property type="protein sequence ID" value="CAD6533561.1"/>
    <property type="molecule type" value="Genomic_DNA"/>
</dbReference>
<dbReference type="SUPFAM" id="SSF46894">
    <property type="entry name" value="C-terminal effector domain of the bipartite response regulators"/>
    <property type="match status" value="1"/>
</dbReference>
<evidence type="ECO:0000313" key="10">
    <source>
        <dbReference type="EMBL" id="CAD6533561.1"/>
    </source>
</evidence>
<evidence type="ECO:0000313" key="11">
    <source>
        <dbReference type="Proteomes" id="UP000656319"/>
    </source>
</evidence>
<evidence type="ECO:0000256" key="7">
    <source>
        <dbReference type="PROSITE-ProRule" id="PRU01091"/>
    </source>
</evidence>
<dbReference type="InterPro" id="IPR001789">
    <property type="entry name" value="Sig_transdc_resp-reg_receiver"/>
</dbReference>
<feature type="domain" description="Response regulatory" evidence="8">
    <location>
        <begin position="4"/>
        <end position="118"/>
    </location>
</feature>